<keyword evidence="2" id="KW-1185">Reference proteome</keyword>
<name>A0A378QKX9_MORLA</name>
<protein>
    <submittedName>
        <fullName evidence="1">Uncharacterized protein</fullName>
    </submittedName>
</protein>
<gene>
    <name evidence="1" type="ORF">NCTC7911_02377</name>
</gene>
<dbReference type="EMBL" id="UGQC01000001">
    <property type="protein sequence ID" value="STZ00964.1"/>
    <property type="molecule type" value="Genomic_DNA"/>
</dbReference>
<dbReference type="AlphaFoldDB" id="A0A378QKX9"/>
<evidence type="ECO:0000313" key="1">
    <source>
        <dbReference type="EMBL" id="STZ00964.1"/>
    </source>
</evidence>
<sequence>MFDQQLKFLQNAHINNQLKSDLEVLIQPTQLVGDVYSLGYNSAKVIIHDKYREQVGGIPSLSFLIATRLNVENENLDFKKEDTSIILLRVMDAAKLPQDAELERIRVETAQRVSGESNHWDSDGVMDVDTRNHLSYAGLECKVIGTSFLRKKMASY</sequence>
<dbReference type="Proteomes" id="UP000254107">
    <property type="component" value="Unassembled WGS sequence"/>
</dbReference>
<proteinExistence type="predicted"/>
<organism evidence="1 2">
    <name type="scientific">Moraxella lacunata</name>
    <dbReference type="NCBI Taxonomy" id="477"/>
    <lineage>
        <taxon>Bacteria</taxon>
        <taxon>Pseudomonadati</taxon>
        <taxon>Pseudomonadota</taxon>
        <taxon>Gammaproteobacteria</taxon>
        <taxon>Moraxellales</taxon>
        <taxon>Moraxellaceae</taxon>
        <taxon>Moraxella</taxon>
    </lineage>
</organism>
<accession>A0A378QKX9</accession>
<reference evidence="1 2" key="1">
    <citation type="submission" date="2018-06" db="EMBL/GenBank/DDBJ databases">
        <authorList>
            <consortium name="Pathogen Informatics"/>
            <person name="Doyle S."/>
        </authorList>
    </citation>
    <scope>NUCLEOTIDE SEQUENCE [LARGE SCALE GENOMIC DNA]</scope>
    <source>
        <strain evidence="1 2">NCTC7911</strain>
    </source>
</reference>
<dbReference type="RefSeq" id="WP_228144489.1">
    <property type="nucleotide sequence ID" value="NZ_MXAN01000005.1"/>
</dbReference>
<evidence type="ECO:0000313" key="2">
    <source>
        <dbReference type="Proteomes" id="UP000254107"/>
    </source>
</evidence>
<dbReference type="GeneID" id="302271755"/>